<keyword evidence="4" id="KW-1185">Reference proteome</keyword>
<keyword evidence="3" id="KW-0067">ATP-binding</keyword>
<evidence type="ECO:0000313" key="5">
    <source>
        <dbReference type="WBParaSite" id="PDA_v2.g21482.t1"/>
    </source>
</evidence>
<dbReference type="WBParaSite" id="PDA_v2.g21482.t1">
    <property type="protein sequence ID" value="PDA_v2.g21482.t1"/>
    <property type="gene ID" value="PDA_v2.g21482"/>
</dbReference>
<protein>
    <submittedName>
        <fullName evidence="5">Heat shock protein 70</fullName>
    </submittedName>
</protein>
<dbReference type="PANTHER" id="PTHR19375">
    <property type="entry name" value="HEAT SHOCK PROTEIN 70KDA"/>
    <property type="match status" value="1"/>
</dbReference>
<dbReference type="PRINTS" id="PR00301">
    <property type="entry name" value="HEATSHOCK70"/>
</dbReference>
<sequence>MSSLEELNNKIFQIPIKINEYNPNFDAVGIDFGTTECSAAVIRKNGAEFVVLDNLTSLRTMPSYVIYDDQRPKCGQIAVNRLRNKSKYIVFDSKRILGRDLDEIIMDPLWPFNIREINNEVRIELANMSIVKSPEEISGALLKHIKKCVDEFQGRNIKEVVIAIPSTFTLKQANATLRAAKLGGWENIHFIPEPVAAAFAYCTKKDIENDSKIFVFDCGGGTIRVGYLPVNLIFDSPKFSMEIT</sequence>
<accession>A0A914PS61</accession>
<evidence type="ECO:0000256" key="3">
    <source>
        <dbReference type="ARBA" id="ARBA00022840"/>
    </source>
</evidence>
<evidence type="ECO:0000256" key="2">
    <source>
        <dbReference type="ARBA" id="ARBA00022741"/>
    </source>
</evidence>
<evidence type="ECO:0000256" key="1">
    <source>
        <dbReference type="ARBA" id="ARBA00007381"/>
    </source>
</evidence>
<keyword evidence="2" id="KW-0547">Nucleotide-binding</keyword>
<dbReference type="Gene3D" id="3.30.420.40">
    <property type="match status" value="2"/>
</dbReference>
<comment type="similarity">
    <text evidence="1">Belongs to the heat shock protein 70 family.</text>
</comment>
<dbReference type="InterPro" id="IPR043129">
    <property type="entry name" value="ATPase_NBD"/>
</dbReference>
<dbReference type="AlphaFoldDB" id="A0A914PS61"/>
<organism evidence="4 5">
    <name type="scientific">Panagrolaimus davidi</name>
    <dbReference type="NCBI Taxonomy" id="227884"/>
    <lineage>
        <taxon>Eukaryota</taxon>
        <taxon>Metazoa</taxon>
        <taxon>Ecdysozoa</taxon>
        <taxon>Nematoda</taxon>
        <taxon>Chromadorea</taxon>
        <taxon>Rhabditida</taxon>
        <taxon>Tylenchina</taxon>
        <taxon>Panagrolaimomorpha</taxon>
        <taxon>Panagrolaimoidea</taxon>
        <taxon>Panagrolaimidae</taxon>
        <taxon>Panagrolaimus</taxon>
    </lineage>
</organism>
<name>A0A914PS61_9BILA</name>
<proteinExistence type="inferred from homology"/>
<dbReference type="GO" id="GO:0140662">
    <property type="term" value="F:ATP-dependent protein folding chaperone"/>
    <property type="evidence" value="ECO:0007669"/>
    <property type="project" value="InterPro"/>
</dbReference>
<evidence type="ECO:0000313" key="4">
    <source>
        <dbReference type="Proteomes" id="UP000887578"/>
    </source>
</evidence>
<dbReference type="Proteomes" id="UP000887578">
    <property type="component" value="Unplaced"/>
</dbReference>
<dbReference type="Pfam" id="PF00012">
    <property type="entry name" value="HSP70"/>
    <property type="match status" value="1"/>
</dbReference>
<dbReference type="InterPro" id="IPR013126">
    <property type="entry name" value="Hsp_70_fam"/>
</dbReference>
<dbReference type="SUPFAM" id="SSF53067">
    <property type="entry name" value="Actin-like ATPase domain"/>
    <property type="match status" value="1"/>
</dbReference>
<dbReference type="GO" id="GO:0005524">
    <property type="term" value="F:ATP binding"/>
    <property type="evidence" value="ECO:0007669"/>
    <property type="project" value="UniProtKB-KW"/>
</dbReference>
<reference evidence="5" key="1">
    <citation type="submission" date="2022-11" db="UniProtKB">
        <authorList>
            <consortium name="WormBaseParasite"/>
        </authorList>
    </citation>
    <scope>IDENTIFICATION</scope>
</reference>